<dbReference type="SUPFAM" id="SSF53474">
    <property type="entry name" value="alpha/beta-Hydrolases"/>
    <property type="match status" value="2"/>
</dbReference>
<dbReference type="ESTHER" id="caebr-a8xui4">
    <property type="family name" value="Carb_B_Nematoda"/>
</dbReference>
<dbReference type="InterPro" id="IPR019826">
    <property type="entry name" value="Carboxylesterase_B_AS"/>
</dbReference>
<dbReference type="AlphaFoldDB" id="A8XUI4"/>
<comment type="similarity">
    <text evidence="1">Belongs to the type-B carboxylesterase/lipase family.</text>
</comment>
<dbReference type="FunCoup" id="A8XUI4">
    <property type="interactions" value="47"/>
</dbReference>
<dbReference type="WormBase" id="CBG18989">
    <property type="protein sequence ID" value="CBP11190"/>
    <property type="gene ID" value="WBGene00038280"/>
    <property type="gene designation" value="Cbr-cest-28"/>
</dbReference>
<proteinExistence type="inferred from homology"/>
<evidence type="ECO:0000259" key="4">
    <source>
        <dbReference type="Pfam" id="PF00135"/>
    </source>
</evidence>
<reference evidence="5 6" key="2">
    <citation type="journal article" date="2011" name="PLoS Genet.">
        <title>Caenorhabditis briggsae recombinant inbred line genotypes reveal inter-strain incompatibility and the evolution of recombination.</title>
        <authorList>
            <person name="Ross J.A."/>
            <person name="Koboldt D.C."/>
            <person name="Staisch J.E."/>
            <person name="Chamberlin H.M."/>
            <person name="Gupta B.P."/>
            <person name="Miller R.D."/>
            <person name="Baird S.E."/>
            <person name="Haag E.S."/>
        </authorList>
    </citation>
    <scope>NUCLEOTIDE SEQUENCE [LARGE SCALE GENOMIC DNA]</scope>
    <source>
        <strain evidence="5 6">AF16</strain>
    </source>
</reference>
<dbReference type="eggNOG" id="KOG1516">
    <property type="taxonomic scope" value="Eukaryota"/>
</dbReference>
<dbReference type="PANTHER" id="PTHR45029">
    <property type="entry name" value="CARBOXYLIC ESTER HYDROLASE-RELATED"/>
    <property type="match status" value="1"/>
</dbReference>
<dbReference type="OMA" id="FWESINA"/>
<dbReference type="InterPro" id="IPR002018">
    <property type="entry name" value="CarbesteraseB"/>
</dbReference>
<dbReference type="PANTHER" id="PTHR45029:SF7">
    <property type="entry name" value="CARBOXYLIC ESTER HYDROLASE"/>
    <property type="match status" value="1"/>
</dbReference>
<dbReference type="HOGENOM" id="CLU_293058_0_0_1"/>
<evidence type="ECO:0000313" key="6">
    <source>
        <dbReference type="Proteomes" id="UP000008549"/>
    </source>
</evidence>
<keyword evidence="6" id="KW-1185">Reference proteome</keyword>
<evidence type="ECO:0000313" key="5">
    <source>
        <dbReference type="EMBL" id="CAP36309.2"/>
    </source>
</evidence>
<dbReference type="STRING" id="6238.A8XUI4"/>
<organism evidence="5 6">
    <name type="scientific">Caenorhabditis briggsae</name>
    <dbReference type="NCBI Taxonomy" id="6238"/>
    <lineage>
        <taxon>Eukaryota</taxon>
        <taxon>Metazoa</taxon>
        <taxon>Ecdysozoa</taxon>
        <taxon>Nematoda</taxon>
        <taxon>Chromadorea</taxon>
        <taxon>Rhabditida</taxon>
        <taxon>Rhabditina</taxon>
        <taxon>Rhabditomorpha</taxon>
        <taxon>Rhabditoidea</taxon>
        <taxon>Rhabditidae</taxon>
        <taxon>Peloderinae</taxon>
        <taxon>Caenorhabditis</taxon>
    </lineage>
</organism>
<feature type="domain" description="Carboxylesterase type B" evidence="4">
    <location>
        <begin position="14"/>
        <end position="488"/>
    </location>
</feature>
<dbReference type="GO" id="GO:0052689">
    <property type="term" value="F:carboxylic ester hydrolase activity"/>
    <property type="evidence" value="ECO:0007669"/>
    <property type="project" value="UniProtKB-KW"/>
</dbReference>
<dbReference type="EMBL" id="HE601047">
    <property type="protein sequence ID" value="CAP36309.2"/>
    <property type="molecule type" value="Genomic_DNA"/>
</dbReference>
<dbReference type="InterPro" id="IPR029058">
    <property type="entry name" value="AB_hydrolase_fold"/>
</dbReference>
<evidence type="ECO:0000313" key="7">
    <source>
        <dbReference type="WormBase" id="CBG18989"/>
    </source>
</evidence>
<gene>
    <name evidence="7" type="primary">cest-28</name>
    <name evidence="5 7" type="ORF">CBG18989</name>
    <name evidence="5" type="ORF">CBG_18989</name>
</gene>
<evidence type="ECO:0000256" key="3">
    <source>
        <dbReference type="ARBA" id="ARBA00022801"/>
    </source>
</evidence>
<feature type="domain" description="Carboxylesterase type B" evidence="4">
    <location>
        <begin position="503"/>
        <end position="1017"/>
    </location>
</feature>
<dbReference type="Proteomes" id="UP000008549">
    <property type="component" value="Unassembled WGS sequence"/>
</dbReference>
<dbReference type="InterPro" id="IPR043187">
    <property type="entry name" value="CM06B1-like"/>
</dbReference>
<name>A8XUI4_CAEBR</name>
<sequence>MGGFLSHLKPEINSEILEATCGPIRGYVYKHKNKIVDGYLGIPFAKAPKRFEKPVEAETWTEVKYCTKYGPGCPQGGVFEQMKDQLGLSFDESNCLTLNVFAPRKKSENYVSSSNPNGFPVMLNIYGGGFEMGTSAAYDDYSISGILPLKDVIIVTANYRVGVLGFFTTGDEKCHGNLALWDLTLALKWVQKHIRSFGGDPNNVTVFGCSAGGVCADLLTLSTRSRDLFQKCIAMSGSADCEMACRSKANQALIFKEFAIENGCSQTDSSNLMKWYQEQSIELLNKLSTFKFSPSGFMSCGPNADGDFFTESLDELRKNAPKKNFIFGRTEFEGLIMAVPDPIYSRIGDSIEASSKKLFKLDVVPKPEDVHEKLENWYSEGIDKSDVAAVRKRFIEFLGDAVFNVGILNSAQAASKSGNHVFLYSFDYCNPDGYGPLGNLLDFKASSHGNDFRYIFGSGGYDTFVPTENDFQMMESMATWFSNFSNYGMGGHLSHLKRERNQEVFNSPCGPIRGNIYRHGDKIVNGYLGIPYAAPPIGDLRFKKPEPADNWNEIKDCTEYGPRSPQSGPFAESIRFEKEDVADEANCLTLNVFAPTWESEEFKEKRPVMVYIHGGGFECSASRDYCDYSLSGTLPLKDVIVVTMNYRIGILGFFTTGDNIFPGNFALWDLTLGLKWIQKHISAFGGDPDNVTILGQSAGAALVDILSLSPHSRDLFQRVIVMSGGALCEYAVRTAESEGDVCKQFARHLGFTGNDSQSLLDWIQAQPIEEIIKMKGFEVPASGILAYTPNLDGDFLPKPLDELRKESPKKDIMLGFTEHEGLFFEFLLRDPTPPLEALRRNINTFYKEDSGANFDDVRKKMFDFYTRGVEQSNEKKLKERIVEVRLFADALFTAGIFENAQNCANYGNDVWLYVFDYSEPSGFGPQREFASFVGATHATDLRYILGEGFYSEFKPTDDEIKMIDKITEIYSNFGKYGNPNETGSQEWERYNPEHQRRHYRISYPRGNMRDEYCPERMEYLKEVRKNNKNLETVVYGRS</sequence>
<evidence type="ECO:0000256" key="2">
    <source>
        <dbReference type="ARBA" id="ARBA00022487"/>
    </source>
</evidence>
<dbReference type="Gene3D" id="3.40.50.1820">
    <property type="entry name" value="alpha/beta hydrolase"/>
    <property type="match status" value="2"/>
</dbReference>
<reference evidence="5 6" key="1">
    <citation type="journal article" date="2003" name="PLoS Biol.">
        <title>The genome sequence of Caenorhabditis briggsae: a platform for comparative genomics.</title>
        <authorList>
            <person name="Stein L.D."/>
            <person name="Bao Z."/>
            <person name="Blasiar D."/>
            <person name="Blumenthal T."/>
            <person name="Brent M.R."/>
            <person name="Chen N."/>
            <person name="Chinwalla A."/>
            <person name="Clarke L."/>
            <person name="Clee C."/>
            <person name="Coghlan A."/>
            <person name="Coulson A."/>
            <person name="D'Eustachio P."/>
            <person name="Fitch D.H."/>
            <person name="Fulton L.A."/>
            <person name="Fulton R.E."/>
            <person name="Griffiths-Jones S."/>
            <person name="Harris T.W."/>
            <person name="Hillier L.W."/>
            <person name="Kamath R."/>
            <person name="Kuwabara P.E."/>
            <person name="Mardis E.R."/>
            <person name="Marra M.A."/>
            <person name="Miner T.L."/>
            <person name="Minx P."/>
            <person name="Mullikin J.C."/>
            <person name="Plumb R.W."/>
            <person name="Rogers J."/>
            <person name="Schein J.E."/>
            <person name="Sohrmann M."/>
            <person name="Spieth J."/>
            <person name="Stajich J.E."/>
            <person name="Wei C."/>
            <person name="Willey D."/>
            <person name="Wilson R.K."/>
            <person name="Durbin R."/>
            <person name="Waterston R.H."/>
        </authorList>
    </citation>
    <scope>NUCLEOTIDE SEQUENCE [LARGE SCALE GENOMIC DNA]</scope>
    <source>
        <strain evidence="5 6">AF16</strain>
    </source>
</reference>
<dbReference type="Pfam" id="PF00135">
    <property type="entry name" value="COesterase"/>
    <property type="match status" value="2"/>
</dbReference>
<protein>
    <submittedName>
        <fullName evidence="5">Protein CBG18989</fullName>
    </submittedName>
</protein>
<evidence type="ECO:0000256" key="1">
    <source>
        <dbReference type="ARBA" id="ARBA00005964"/>
    </source>
</evidence>
<keyword evidence="3" id="KW-0378">Hydrolase</keyword>
<keyword evidence="2" id="KW-0719">Serine esterase</keyword>
<dbReference type="InParanoid" id="A8XUI4"/>
<dbReference type="PROSITE" id="PS00122">
    <property type="entry name" value="CARBOXYLESTERASE_B_1"/>
    <property type="match status" value="2"/>
</dbReference>
<accession>A8XUI4</accession>